<dbReference type="SUPFAM" id="SSF51735">
    <property type="entry name" value="NAD(P)-binding Rossmann-fold domains"/>
    <property type="match status" value="1"/>
</dbReference>
<dbReference type="EMBL" id="CAJVOS010000023">
    <property type="protein sequence ID" value="CAG8099909.1"/>
    <property type="molecule type" value="Genomic_DNA"/>
</dbReference>
<dbReference type="PANTHER" id="PTHR45348:SF2">
    <property type="entry name" value="ZINC-TYPE ALCOHOL DEHYDROGENASE-LIKE PROTEIN C2E1P3.01"/>
    <property type="match status" value="1"/>
</dbReference>
<dbReference type="GO" id="GO:0016651">
    <property type="term" value="F:oxidoreductase activity, acting on NAD(P)H"/>
    <property type="evidence" value="ECO:0007669"/>
    <property type="project" value="InterPro"/>
</dbReference>
<proteinExistence type="inferred from homology"/>
<name>A0A9W4HNF9_PENOL</name>
<dbReference type="InterPro" id="IPR020843">
    <property type="entry name" value="ER"/>
</dbReference>
<dbReference type="PANTHER" id="PTHR45348">
    <property type="entry name" value="HYPOTHETICAL OXIDOREDUCTASE (EUROFUNG)"/>
    <property type="match status" value="1"/>
</dbReference>
<dbReference type="InterPro" id="IPR013154">
    <property type="entry name" value="ADH-like_N"/>
</dbReference>
<dbReference type="Gene3D" id="3.90.180.10">
    <property type="entry name" value="Medium-chain alcohol dehydrogenases, catalytic domain"/>
    <property type="match status" value="1"/>
</dbReference>
<organism evidence="4 5">
    <name type="scientific">Penicillium olsonii</name>
    <dbReference type="NCBI Taxonomy" id="99116"/>
    <lineage>
        <taxon>Eukaryota</taxon>
        <taxon>Fungi</taxon>
        <taxon>Dikarya</taxon>
        <taxon>Ascomycota</taxon>
        <taxon>Pezizomycotina</taxon>
        <taxon>Eurotiomycetes</taxon>
        <taxon>Eurotiomycetidae</taxon>
        <taxon>Eurotiales</taxon>
        <taxon>Aspergillaceae</taxon>
        <taxon>Penicillium</taxon>
    </lineage>
</organism>
<evidence type="ECO:0000313" key="5">
    <source>
        <dbReference type="Proteomes" id="UP001153618"/>
    </source>
</evidence>
<dbReference type="Gene3D" id="3.40.50.720">
    <property type="entry name" value="NAD(P)-binding Rossmann-like Domain"/>
    <property type="match status" value="1"/>
</dbReference>
<evidence type="ECO:0000256" key="2">
    <source>
        <dbReference type="ARBA" id="ARBA00023002"/>
    </source>
</evidence>
<dbReference type="CDD" id="cd08249">
    <property type="entry name" value="enoyl_reductase_like"/>
    <property type="match status" value="1"/>
</dbReference>
<dbReference type="Proteomes" id="UP001153618">
    <property type="component" value="Unassembled WGS sequence"/>
</dbReference>
<evidence type="ECO:0000259" key="3">
    <source>
        <dbReference type="SMART" id="SM00829"/>
    </source>
</evidence>
<sequence length="376" mass="40405">MDLNEAAWLPAKCAPLRVEQAPFTAPSAHQIVVKNAAVAVNPVEWCKQLMGDILFSFIKYPFILGNDCAGTVAQVGDEVSRFKIGDRVLAHAIGMDPNVNKSAEGAFQKFTVICDNMASVIPEWMSFEEACVLPLGLSTAACALFQQDFLALDKPDVYNLGTLAAPDRPREVVIVWGGSSSVGSNAIQLAKAAGYEVIATASPKNFEYIHELGANEAFNYRSQTVVKDIIEALGDKKVAGAIAIGNGSVEACMDILARTRGKKFVVQVSFKFPTKIPSTGLEFVFAIAGLLWSNITIFLKSKITGVGTKMVFGSTLAHNEVGNLVYRDFLPGALEEKKYQAAPKPIIVGSGLESIQEALNRHMNRGASAAKYVVSI</sequence>
<evidence type="ECO:0000313" key="4">
    <source>
        <dbReference type="EMBL" id="CAG8099909.1"/>
    </source>
</evidence>
<keyword evidence="2" id="KW-0560">Oxidoreductase</keyword>
<protein>
    <recommendedName>
        <fullName evidence="3">Enoyl reductase (ER) domain-containing protein</fullName>
    </recommendedName>
</protein>
<dbReference type="SMART" id="SM00829">
    <property type="entry name" value="PKS_ER"/>
    <property type="match status" value="1"/>
</dbReference>
<dbReference type="OrthoDB" id="48317at2759"/>
<evidence type="ECO:0000256" key="1">
    <source>
        <dbReference type="ARBA" id="ARBA00008072"/>
    </source>
</evidence>
<dbReference type="AlphaFoldDB" id="A0A9W4HNF9"/>
<reference evidence="4" key="1">
    <citation type="submission" date="2021-07" db="EMBL/GenBank/DDBJ databases">
        <authorList>
            <person name="Branca A.L. A."/>
        </authorList>
    </citation>
    <scope>NUCLEOTIDE SEQUENCE</scope>
</reference>
<keyword evidence="5" id="KW-1185">Reference proteome</keyword>
<comment type="similarity">
    <text evidence="1">Belongs to the zinc-containing alcohol dehydrogenase family.</text>
</comment>
<dbReference type="SUPFAM" id="SSF50129">
    <property type="entry name" value="GroES-like"/>
    <property type="match status" value="1"/>
</dbReference>
<dbReference type="Pfam" id="PF00107">
    <property type="entry name" value="ADH_zinc_N"/>
    <property type="match status" value="1"/>
</dbReference>
<dbReference type="InterPro" id="IPR011032">
    <property type="entry name" value="GroES-like_sf"/>
</dbReference>
<dbReference type="InterPro" id="IPR013149">
    <property type="entry name" value="ADH-like_C"/>
</dbReference>
<dbReference type="InterPro" id="IPR036291">
    <property type="entry name" value="NAD(P)-bd_dom_sf"/>
</dbReference>
<comment type="caution">
    <text evidence="4">The sequence shown here is derived from an EMBL/GenBank/DDBJ whole genome shotgun (WGS) entry which is preliminary data.</text>
</comment>
<accession>A0A9W4HNF9</accession>
<dbReference type="Pfam" id="PF08240">
    <property type="entry name" value="ADH_N"/>
    <property type="match status" value="1"/>
</dbReference>
<dbReference type="InterPro" id="IPR047122">
    <property type="entry name" value="Trans-enoyl_RdTase-like"/>
</dbReference>
<feature type="domain" description="Enoyl reductase (ER)" evidence="3">
    <location>
        <begin position="14"/>
        <end position="374"/>
    </location>
</feature>
<gene>
    <name evidence="4" type="ORF">POLS_LOCUS4646</name>
</gene>